<evidence type="ECO:0000256" key="1">
    <source>
        <dbReference type="SAM" id="MobiDB-lite"/>
    </source>
</evidence>
<dbReference type="Gene3D" id="3.40.228.10">
    <property type="entry name" value="Dimethylsulfoxide Reductase, domain 2"/>
    <property type="match status" value="1"/>
</dbReference>
<feature type="compositionally biased region" description="Polar residues" evidence="1">
    <location>
        <begin position="77"/>
        <end position="86"/>
    </location>
</feature>
<dbReference type="EMBL" id="NIXT01003838">
    <property type="protein sequence ID" value="OXE28913.1"/>
    <property type="molecule type" value="Genomic_DNA"/>
</dbReference>
<accession>A0A227J1E9</accession>
<protein>
    <submittedName>
        <fullName evidence="2">Formate dehydrogenase subunit alpha</fullName>
    </submittedName>
</protein>
<proteinExistence type="predicted"/>
<sequence length="98" mass="10682">GMKDTIGVGKGTVIFDDFEEADAIFVIGQNPGTNHPRMLEPLREAVKRGAQVICLNPLKERGLERFQNPQMPIEMLSNGSEPTNTAYLRPALGGDMAV</sequence>
<feature type="region of interest" description="Disordered" evidence="1">
    <location>
        <begin position="73"/>
        <end position="98"/>
    </location>
</feature>
<feature type="non-terminal residue" evidence="2">
    <location>
        <position position="1"/>
    </location>
</feature>
<reference evidence="2 3" key="1">
    <citation type="journal article" date="2017" name="Appl. Environ. Microbiol.">
        <title>Parallel evolution of two clades of a major Atlantic endemic Vibrio parahaemolyticus pathogen lineage by independent acquisition of related pathogenicity islands.</title>
        <authorList>
            <person name="Xu F."/>
            <person name="Gonzalez-Escalona N."/>
            <person name="Drees K.P."/>
            <person name="Sebra R.P."/>
            <person name="Cooper V.S."/>
            <person name="Jones S.H."/>
            <person name="Whistler C.A."/>
        </authorList>
    </citation>
    <scope>NUCLEOTIDE SEQUENCE [LARGE SCALE GENOMIC DNA]</scope>
    <source>
        <strain evidence="2 3">MAVP-3</strain>
    </source>
</reference>
<dbReference type="GO" id="GO:0016020">
    <property type="term" value="C:membrane"/>
    <property type="evidence" value="ECO:0007669"/>
    <property type="project" value="TreeGrafter"/>
</dbReference>
<dbReference type="AlphaFoldDB" id="A0A227J1E9"/>
<evidence type="ECO:0000313" key="2">
    <source>
        <dbReference type="EMBL" id="OXE28913.1"/>
    </source>
</evidence>
<comment type="caution">
    <text evidence="2">The sequence shown here is derived from an EMBL/GenBank/DDBJ whole genome shotgun (WGS) entry which is preliminary data.</text>
</comment>
<dbReference type="PANTHER" id="PTHR43105:SF4">
    <property type="entry name" value="PROTEIN YDEP"/>
    <property type="match status" value="1"/>
</dbReference>
<organism evidence="2 3">
    <name type="scientific">Vibrio parahaemolyticus</name>
    <dbReference type="NCBI Taxonomy" id="670"/>
    <lineage>
        <taxon>Bacteria</taxon>
        <taxon>Pseudomonadati</taxon>
        <taxon>Pseudomonadota</taxon>
        <taxon>Gammaproteobacteria</taxon>
        <taxon>Vibrionales</taxon>
        <taxon>Vibrionaceae</taxon>
        <taxon>Vibrio</taxon>
    </lineage>
</organism>
<dbReference type="Proteomes" id="UP000214596">
    <property type="component" value="Unassembled WGS sequence"/>
</dbReference>
<gene>
    <name evidence="2" type="ORF">CA163_31410</name>
</gene>
<feature type="non-terminal residue" evidence="2">
    <location>
        <position position="98"/>
    </location>
</feature>
<evidence type="ECO:0000313" key="3">
    <source>
        <dbReference type="Proteomes" id="UP000214596"/>
    </source>
</evidence>
<name>A0A227J1E9_VIBPH</name>
<dbReference type="SUPFAM" id="SSF53706">
    <property type="entry name" value="Formate dehydrogenase/DMSO reductase, domains 1-3"/>
    <property type="match status" value="1"/>
</dbReference>
<dbReference type="InterPro" id="IPR050123">
    <property type="entry name" value="Prok_molybdopt-oxidoreductase"/>
</dbReference>
<dbReference type="PANTHER" id="PTHR43105">
    <property type="entry name" value="RESPIRATORY NITRATE REDUCTASE"/>
    <property type="match status" value="1"/>
</dbReference>